<evidence type="ECO:0000313" key="3">
    <source>
        <dbReference type="Proteomes" id="UP000299102"/>
    </source>
</evidence>
<dbReference type="Proteomes" id="UP000299102">
    <property type="component" value="Unassembled WGS sequence"/>
</dbReference>
<keyword evidence="3" id="KW-1185">Reference proteome</keyword>
<accession>A0A4C1ZLK6</accession>
<feature type="region of interest" description="Disordered" evidence="1">
    <location>
        <begin position="49"/>
        <end position="70"/>
    </location>
</feature>
<dbReference type="EMBL" id="BGZK01001859">
    <property type="protein sequence ID" value="GBP87425.1"/>
    <property type="molecule type" value="Genomic_DNA"/>
</dbReference>
<evidence type="ECO:0000256" key="1">
    <source>
        <dbReference type="SAM" id="MobiDB-lite"/>
    </source>
</evidence>
<name>A0A4C1ZLK6_EUMVA</name>
<organism evidence="2 3">
    <name type="scientific">Eumeta variegata</name>
    <name type="common">Bagworm moth</name>
    <name type="synonym">Eumeta japonica</name>
    <dbReference type="NCBI Taxonomy" id="151549"/>
    <lineage>
        <taxon>Eukaryota</taxon>
        <taxon>Metazoa</taxon>
        <taxon>Ecdysozoa</taxon>
        <taxon>Arthropoda</taxon>
        <taxon>Hexapoda</taxon>
        <taxon>Insecta</taxon>
        <taxon>Pterygota</taxon>
        <taxon>Neoptera</taxon>
        <taxon>Endopterygota</taxon>
        <taxon>Lepidoptera</taxon>
        <taxon>Glossata</taxon>
        <taxon>Ditrysia</taxon>
        <taxon>Tineoidea</taxon>
        <taxon>Psychidae</taxon>
        <taxon>Oiketicinae</taxon>
        <taxon>Eumeta</taxon>
    </lineage>
</organism>
<evidence type="ECO:0000313" key="2">
    <source>
        <dbReference type="EMBL" id="GBP87425.1"/>
    </source>
</evidence>
<sequence>MSRCKKWRQGKRKISCCERKEEKLNYRVYLGICDGDARPPATYSAMNGLAFARDPPSKASRPPWGSRPTD</sequence>
<comment type="caution">
    <text evidence="2">The sequence shown here is derived from an EMBL/GenBank/DDBJ whole genome shotgun (WGS) entry which is preliminary data.</text>
</comment>
<protein>
    <submittedName>
        <fullName evidence="2">Uncharacterized protein</fullName>
    </submittedName>
</protein>
<proteinExistence type="predicted"/>
<reference evidence="2 3" key="1">
    <citation type="journal article" date="2019" name="Commun. Biol.">
        <title>The bagworm genome reveals a unique fibroin gene that provides high tensile strength.</title>
        <authorList>
            <person name="Kono N."/>
            <person name="Nakamura H."/>
            <person name="Ohtoshi R."/>
            <person name="Tomita M."/>
            <person name="Numata K."/>
            <person name="Arakawa K."/>
        </authorList>
    </citation>
    <scope>NUCLEOTIDE SEQUENCE [LARGE SCALE GENOMIC DNA]</scope>
</reference>
<gene>
    <name evidence="2" type="ORF">EVAR_60686_1</name>
</gene>
<dbReference type="AlphaFoldDB" id="A0A4C1ZLK6"/>